<accession>A0A0F9D7Q4</accession>
<reference evidence="1" key="1">
    <citation type="journal article" date="2015" name="Nature">
        <title>Complex archaea that bridge the gap between prokaryotes and eukaryotes.</title>
        <authorList>
            <person name="Spang A."/>
            <person name="Saw J.H."/>
            <person name="Jorgensen S.L."/>
            <person name="Zaremba-Niedzwiedzka K."/>
            <person name="Martijn J."/>
            <person name="Lind A.E."/>
            <person name="van Eijk R."/>
            <person name="Schleper C."/>
            <person name="Guy L."/>
            <person name="Ettema T.J."/>
        </authorList>
    </citation>
    <scope>NUCLEOTIDE SEQUENCE</scope>
</reference>
<feature type="non-terminal residue" evidence="1">
    <location>
        <position position="228"/>
    </location>
</feature>
<protein>
    <submittedName>
        <fullName evidence="1">Uncharacterized protein</fullName>
    </submittedName>
</protein>
<dbReference type="AlphaFoldDB" id="A0A0F9D7Q4"/>
<dbReference type="EMBL" id="LAZR01042998">
    <property type="protein sequence ID" value="KKL08143.1"/>
    <property type="molecule type" value="Genomic_DNA"/>
</dbReference>
<proteinExistence type="predicted"/>
<sequence length="228" mass="23167">MIDRIASLLKMQKPLLNRGFLFASGPTVPENGSDGYQTGCIFQHTDGVAGETVYINNGSVTSALFDNPEGGDTLTLAELADVADGFATRILETGTYASTADSGVVLSAANPRPFSLLYDDGGVTFVAGSPLRGMLSRILLSVNQTSSTTINAVRGQIKAINLVGITNASSVTAPVSGYLELDGAGARTLAGNIACVRAALETGAGAHTVGGSLAGFEATLNSSGTFTA</sequence>
<gene>
    <name evidence="1" type="ORF">LCGC14_2578800</name>
</gene>
<organism evidence="1">
    <name type="scientific">marine sediment metagenome</name>
    <dbReference type="NCBI Taxonomy" id="412755"/>
    <lineage>
        <taxon>unclassified sequences</taxon>
        <taxon>metagenomes</taxon>
        <taxon>ecological metagenomes</taxon>
    </lineage>
</organism>
<evidence type="ECO:0000313" key="1">
    <source>
        <dbReference type="EMBL" id="KKL08143.1"/>
    </source>
</evidence>
<comment type="caution">
    <text evidence="1">The sequence shown here is derived from an EMBL/GenBank/DDBJ whole genome shotgun (WGS) entry which is preliminary data.</text>
</comment>
<name>A0A0F9D7Q4_9ZZZZ</name>